<name>A0A3B0RCX3_9ZZZZ</name>
<evidence type="ECO:0000259" key="2">
    <source>
        <dbReference type="Pfam" id="PF02481"/>
    </source>
</evidence>
<gene>
    <name evidence="4" type="ORF">MNBD_ALPHA04-327</name>
</gene>
<dbReference type="InterPro" id="IPR003488">
    <property type="entry name" value="DprA"/>
</dbReference>
<proteinExistence type="inferred from homology"/>
<accession>A0A3B0RCX3</accession>
<dbReference type="PANTHER" id="PTHR43022:SF1">
    <property type="entry name" value="PROTEIN SMF"/>
    <property type="match status" value="1"/>
</dbReference>
<protein>
    <submittedName>
        <fullName evidence="4">Rossmann fold nucleotide-binding protein Smf possibly involved in DNA uptake</fullName>
    </submittedName>
</protein>
<dbReference type="NCBIfam" id="TIGR00732">
    <property type="entry name" value="dprA"/>
    <property type="match status" value="1"/>
</dbReference>
<evidence type="ECO:0000259" key="3">
    <source>
        <dbReference type="Pfam" id="PF17782"/>
    </source>
</evidence>
<feature type="domain" description="DprA winged helix" evidence="3">
    <location>
        <begin position="324"/>
        <end position="372"/>
    </location>
</feature>
<dbReference type="Pfam" id="PF17782">
    <property type="entry name" value="WHD_DprA"/>
    <property type="match status" value="1"/>
</dbReference>
<evidence type="ECO:0000313" key="4">
    <source>
        <dbReference type="EMBL" id="VAV89819.1"/>
    </source>
</evidence>
<dbReference type="GO" id="GO:0009294">
    <property type="term" value="P:DNA-mediated transformation"/>
    <property type="evidence" value="ECO:0007669"/>
    <property type="project" value="InterPro"/>
</dbReference>
<dbReference type="InterPro" id="IPR057666">
    <property type="entry name" value="DrpA_SLOG"/>
</dbReference>
<dbReference type="Gene3D" id="1.10.10.10">
    <property type="entry name" value="Winged helix-like DNA-binding domain superfamily/Winged helix DNA-binding domain"/>
    <property type="match status" value="1"/>
</dbReference>
<dbReference type="EMBL" id="UOEF01000085">
    <property type="protein sequence ID" value="VAV89819.1"/>
    <property type="molecule type" value="Genomic_DNA"/>
</dbReference>
<dbReference type="Gene3D" id="3.40.50.450">
    <property type="match status" value="1"/>
</dbReference>
<dbReference type="PANTHER" id="PTHR43022">
    <property type="entry name" value="PROTEIN SMF"/>
    <property type="match status" value="1"/>
</dbReference>
<dbReference type="InterPro" id="IPR036388">
    <property type="entry name" value="WH-like_DNA-bd_sf"/>
</dbReference>
<dbReference type="InterPro" id="IPR041614">
    <property type="entry name" value="DprA_WH"/>
</dbReference>
<evidence type="ECO:0000256" key="1">
    <source>
        <dbReference type="ARBA" id="ARBA00006525"/>
    </source>
</evidence>
<sequence>MKPLPNDDDRDIFHRLRLIRSANVGPVTYVQLIKRFGSAESALEALPDLAARGGGKRAPRIADQKAVEREIAATEKLGASFLFLGEPGYPYLLSQLNSAPPALIWQGNLPLFEKPIVAIVGARNASAAACRFACDLANGLSNAGVSIVSGLARGIDTAAHQGSVGKGTIGVIAGGVDVYFPPENEELQKRVSREGLIVSEQPTGTEPRARHFPSRNRIIAGLARGTVIVEAAPRSGSLITARLAGEAGRQVMAVPGSPLDPRAQGCNNLIREGATLVQSAEDVLELIRHFDDRAEMTGRNYIMFEKTASDSNVRENISQEIKNIERHQLTELLSLTPVSIDELVRQSDLSPANVQLGLLELELAGRLTRHAGARVCLTS</sequence>
<reference evidence="4" key="1">
    <citation type="submission" date="2018-06" db="EMBL/GenBank/DDBJ databases">
        <authorList>
            <person name="Zhirakovskaya E."/>
        </authorList>
    </citation>
    <scope>NUCLEOTIDE SEQUENCE</scope>
</reference>
<comment type="similarity">
    <text evidence="1">Belongs to the DprA/Smf family.</text>
</comment>
<feature type="domain" description="Smf/DprA SLOG" evidence="2">
    <location>
        <begin position="81"/>
        <end position="286"/>
    </location>
</feature>
<dbReference type="Pfam" id="PF02481">
    <property type="entry name" value="DNA_processg_A"/>
    <property type="match status" value="1"/>
</dbReference>
<organism evidence="4">
    <name type="scientific">hydrothermal vent metagenome</name>
    <dbReference type="NCBI Taxonomy" id="652676"/>
    <lineage>
        <taxon>unclassified sequences</taxon>
        <taxon>metagenomes</taxon>
        <taxon>ecological metagenomes</taxon>
    </lineage>
</organism>
<dbReference type="SUPFAM" id="SSF102405">
    <property type="entry name" value="MCP/YpsA-like"/>
    <property type="match status" value="1"/>
</dbReference>
<dbReference type="Pfam" id="PF21102">
    <property type="entry name" value="DprA_N"/>
    <property type="match status" value="1"/>
</dbReference>
<dbReference type="AlphaFoldDB" id="A0A3B0RCX3"/>